<keyword evidence="1" id="KW-0472">Membrane</keyword>
<sequence length="299" mass="32045">MAGFSDNLRGSALMAGSMACFTINDACMKAALAEVPLFQALFLRGLATTVWMLLLARALGGLKLRLPRRDRWMILIRNVTEVGAAYFFMTAILNMPLANASAIMQALPLSVTLAGALFLGEAVGWRRLAAILVGFAGVLMIVRPGMAGFDVYSVYPLVAVALVTVRDLLSRKLSAEVPSVTVAFFNAFSVMAFFGVGSVFVDWAPLSGRSVLLVGAASVLIIGGYVFSVSAMRVGDLALVAPFRYTSLLWALILGLLVFEEWPAVPTLIGAAVIVATGIYTFYRERNLARAAPKALRVR</sequence>
<dbReference type="SUPFAM" id="SSF103481">
    <property type="entry name" value="Multidrug resistance efflux transporter EmrE"/>
    <property type="match status" value="2"/>
</dbReference>
<name>A0AAE3NSZ9_9RHOB</name>
<reference evidence="3" key="1">
    <citation type="submission" date="2023-03" db="EMBL/GenBank/DDBJ databases">
        <title>Multiphase analysis and comparison of six strains from genera Psychromarinibacter, Lutimaribacter, and Maritimibacter, including a novel species: Psychromarinibacter sediminicola sp. nov.</title>
        <authorList>
            <person name="Wang Y.-H."/>
            <person name="Ye M.-Q."/>
            <person name="Du Z.-J."/>
        </authorList>
    </citation>
    <scope>NUCLEOTIDE SEQUENCE</scope>
    <source>
        <strain evidence="3">C21-152</strain>
    </source>
</reference>
<dbReference type="RefSeq" id="WP_275569107.1">
    <property type="nucleotide sequence ID" value="NZ_JARGYC010000069.1"/>
</dbReference>
<dbReference type="Pfam" id="PF00892">
    <property type="entry name" value="EamA"/>
    <property type="match status" value="2"/>
</dbReference>
<feature type="transmembrane region" description="Helical" evidence="1">
    <location>
        <begin position="181"/>
        <end position="201"/>
    </location>
</feature>
<dbReference type="EMBL" id="JARGYC010000069">
    <property type="protein sequence ID" value="MDF0602983.1"/>
    <property type="molecule type" value="Genomic_DNA"/>
</dbReference>
<accession>A0AAE3NSZ9</accession>
<feature type="transmembrane region" description="Helical" evidence="1">
    <location>
        <begin position="38"/>
        <end position="60"/>
    </location>
</feature>
<protein>
    <submittedName>
        <fullName evidence="3">DMT family transporter</fullName>
    </submittedName>
</protein>
<dbReference type="Gene3D" id="1.10.3730.20">
    <property type="match status" value="1"/>
</dbReference>
<dbReference type="GO" id="GO:0016020">
    <property type="term" value="C:membrane"/>
    <property type="evidence" value="ECO:0007669"/>
    <property type="project" value="InterPro"/>
</dbReference>
<keyword evidence="1" id="KW-1133">Transmembrane helix</keyword>
<feature type="transmembrane region" description="Helical" evidence="1">
    <location>
        <begin position="207"/>
        <end position="227"/>
    </location>
</feature>
<evidence type="ECO:0000256" key="1">
    <source>
        <dbReference type="SAM" id="Phobius"/>
    </source>
</evidence>
<proteinExistence type="predicted"/>
<dbReference type="PANTHER" id="PTHR22911">
    <property type="entry name" value="ACYL-MALONYL CONDENSING ENZYME-RELATED"/>
    <property type="match status" value="1"/>
</dbReference>
<feature type="transmembrane region" description="Helical" evidence="1">
    <location>
        <begin position="152"/>
        <end position="169"/>
    </location>
</feature>
<dbReference type="InterPro" id="IPR037185">
    <property type="entry name" value="EmrE-like"/>
</dbReference>
<feature type="domain" description="EamA" evidence="2">
    <location>
        <begin position="158"/>
        <end position="276"/>
    </location>
</feature>
<keyword evidence="4" id="KW-1185">Reference proteome</keyword>
<feature type="transmembrane region" description="Helical" evidence="1">
    <location>
        <begin position="99"/>
        <end position="119"/>
    </location>
</feature>
<dbReference type="PANTHER" id="PTHR22911:SF103">
    <property type="entry name" value="BLR2811 PROTEIN"/>
    <property type="match status" value="1"/>
</dbReference>
<dbReference type="InterPro" id="IPR000620">
    <property type="entry name" value="EamA_dom"/>
</dbReference>
<feature type="transmembrane region" description="Helical" evidence="1">
    <location>
        <begin position="239"/>
        <end position="259"/>
    </location>
</feature>
<dbReference type="Proteomes" id="UP001220964">
    <property type="component" value="Unassembled WGS sequence"/>
</dbReference>
<feature type="transmembrane region" description="Helical" evidence="1">
    <location>
        <begin position="72"/>
        <end position="93"/>
    </location>
</feature>
<feature type="transmembrane region" description="Helical" evidence="1">
    <location>
        <begin position="128"/>
        <end position="146"/>
    </location>
</feature>
<keyword evidence="1" id="KW-0812">Transmembrane</keyword>
<feature type="domain" description="EamA" evidence="2">
    <location>
        <begin position="9"/>
        <end position="142"/>
    </location>
</feature>
<gene>
    <name evidence="3" type="ORF">P1J78_19745</name>
</gene>
<comment type="caution">
    <text evidence="3">The sequence shown here is derived from an EMBL/GenBank/DDBJ whole genome shotgun (WGS) entry which is preliminary data.</text>
</comment>
<dbReference type="AlphaFoldDB" id="A0AAE3NSZ9"/>
<evidence type="ECO:0000259" key="2">
    <source>
        <dbReference type="Pfam" id="PF00892"/>
    </source>
</evidence>
<evidence type="ECO:0000313" key="4">
    <source>
        <dbReference type="Proteomes" id="UP001220964"/>
    </source>
</evidence>
<evidence type="ECO:0000313" key="3">
    <source>
        <dbReference type="EMBL" id="MDF0602983.1"/>
    </source>
</evidence>
<feature type="transmembrane region" description="Helical" evidence="1">
    <location>
        <begin position="265"/>
        <end position="283"/>
    </location>
</feature>
<organism evidence="3 4">
    <name type="scientific">Psychromarinibacter sediminicola</name>
    <dbReference type="NCBI Taxonomy" id="3033385"/>
    <lineage>
        <taxon>Bacteria</taxon>
        <taxon>Pseudomonadati</taxon>
        <taxon>Pseudomonadota</taxon>
        <taxon>Alphaproteobacteria</taxon>
        <taxon>Rhodobacterales</taxon>
        <taxon>Paracoccaceae</taxon>
        <taxon>Psychromarinibacter</taxon>
    </lineage>
</organism>